<gene>
    <name evidence="2" type="ORF">BOO69_20095</name>
    <name evidence="3" type="ORF">BOO69_22375</name>
</gene>
<organism evidence="2 4">
    <name type="scientific">Sulfitobacter alexandrii</name>
    <dbReference type="NCBI Taxonomy" id="1917485"/>
    <lineage>
        <taxon>Bacteria</taxon>
        <taxon>Pseudomonadati</taxon>
        <taxon>Pseudomonadota</taxon>
        <taxon>Alphaproteobacteria</taxon>
        <taxon>Rhodobacterales</taxon>
        <taxon>Roseobacteraceae</taxon>
        <taxon>Sulfitobacter</taxon>
    </lineage>
</organism>
<dbReference type="KEGG" id="suam:BOO69_20095"/>
<dbReference type="Proteomes" id="UP000181897">
    <property type="component" value="Plasmid unnamed5"/>
</dbReference>
<dbReference type="Gene3D" id="3.40.50.150">
    <property type="entry name" value="Vaccinia Virus protein VP39"/>
    <property type="match status" value="1"/>
</dbReference>
<dbReference type="EMBL" id="CP018080">
    <property type="protein sequence ID" value="APE45875.1"/>
    <property type="molecule type" value="Genomic_DNA"/>
</dbReference>
<dbReference type="PANTHER" id="PTHR43591:SF24">
    <property type="entry name" value="2-METHOXY-6-POLYPRENYL-1,4-BENZOQUINOL METHYLASE, MITOCHONDRIAL"/>
    <property type="match status" value="1"/>
</dbReference>
<evidence type="ECO:0000313" key="2">
    <source>
        <dbReference type="EMBL" id="APE45875.1"/>
    </source>
</evidence>
<dbReference type="OrthoDB" id="8153637at2"/>
<dbReference type="Proteomes" id="UP000181897">
    <property type="component" value="Plasmid unnamed4"/>
</dbReference>
<geneLocation type="plasmid" evidence="2 4">
    <name>unnamed4</name>
</geneLocation>
<dbReference type="KEGG" id="suam:BOO69_22375"/>
<dbReference type="PANTHER" id="PTHR43591">
    <property type="entry name" value="METHYLTRANSFERASE"/>
    <property type="match status" value="1"/>
</dbReference>
<dbReference type="InterPro" id="IPR029063">
    <property type="entry name" value="SAM-dependent_MTases_sf"/>
</dbReference>
<geneLocation type="plasmid" evidence="3 4">
    <name>unnamed5</name>
</geneLocation>
<keyword evidence="2" id="KW-0614">Plasmid</keyword>
<dbReference type="AlphaFoldDB" id="A0A1J0WNR5"/>
<evidence type="ECO:0000259" key="1">
    <source>
        <dbReference type="Pfam" id="PF08241"/>
    </source>
</evidence>
<reference evidence="2 4" key="1">
    <citation type="submission" date="2016-11" db="EMBL/GenBank/DDBJ databases">
        <title>Complete genome sequence of Sulfitobacter sp. AM1-D1, a toxic bacteria associated with marine dinoflagellate Alexandrium minutum in East China Sea.</title>
        <authorList>
            <person name="Yang Q."/>
            <person name="Zhang X."/>
            <person name="Tian X."/>
        </authorList>
    </citation>
    <scope>NUCLEOTIDE SEQUENCE [LARGE SCALE GENOMIC DNA]</scope>
    <source>
        <strain evidence="2 4">AM1-D1</strain>
        <plasmid evidence="2 4">unnamed4</plasmid>
        <plasmid evidence="3 4">unnamed5</plasmid>
    </source>
</reference>
<evidence type="ECO:0000313" key="4">
    <source>
        <dbReference type="Proteomes" id="UP000181897"/>
    </source>
</evidence>
<accession>A0A1J0WNR5</accession>
<dbReference type="RefSeq" id="WP_071974186.1">
    <property type="nucleotide sequence ID" value="NZ_CP018080.1"/>
</dbReference>
<proteinExistence type="predicted"/>
<dbReference type="Pfam" id="PF08241">
    <property type="entry name" value="Methyltransf_11"/>
    <property type="match status" value="1"/>
</dbReference>
<evidence type="ECO:0000313" key="3">
    <source>
        <dbReference type="EMBL" id="APE46283.1"/>
    </source>
</evidence>
<dbReference type="EMBL" id="CP018081">
    <property type="protein sequence ID" value="APE46283.1"/>
    <property type="molecule type" value="Genomic_DNA"/>
</dbReference>
<keyword evidence="4" id="KW-1185">Reference proteome</keyword>
<protein>
    <recommendedName>
        <fullName evidence="1">Methyltransferase type 11 domain-containing protein</fullName>
    </recommendedName>
</protein>
<dbReference type="SUPFAM" id="SSF53335">
    <property type="entry name" value="S-adenosyl-L-methionine-dependent methyltransferases"/>
    <property type="match status" value="1"/>
</dbReference>
<sequence>MPDLYATISETPRETQEMLGDALTIRANETQMVEMRRRYFSWLDIPEGGAGLEIGSGTGHVTADLLRSTTLSEAVGLDPSPVLVERSNDLFGNIPGLSFVEGDARSTGVSDESFDLAVFHTSLCHIPNPDAALSEALRMLKPGGQIAVFDGDYATITVGLGPNDPLQACVDQIPANLIHDKWLCRTLPQRLRRAGFEIARCDAHPYMSEGEASYFLTLVTRGADFLVNDGLISEQGCHCTLINQNCL</sequence>
<feature type="domain" description="Methyltransferase type 11" evidence="1">
    <location>
        <begin position="52"/>
        <end position="147"/>
    </location>
</feature>
<name>A0A1J0WNR5_9RHOB</name>
<dbReference type="GO" id="GO:0008757">
    <property type="term" value="F:S-adenosylmethionine-dependent methyltransferase activity"/>
    <property type="evidence" value="ECO:0007669"/>
    <property type="project" value="InterPro"/>
</dbReference>
<dbReference type="CDD" id="cd02440">
    <property type="entry name" value="AdoMet_MTases"/>
    <property type="match status" value="1"/>
</dbReference>
<dbReference type="InterPro" id="IPR013216">
    <property type="entry name" value="Methyltransf_11"/>
</dbReference>